<dbReference type="InterPro" id="IPR039447">
    <property type="entry name" value="UreH-like_TM_dom"/>
</dbReference>
<keyword evidence="1" id="KW-0472">Membrane</keyword>
<keyword evidence="1" id="KW-1133">Transmembrane helix</keyword>
<organism evidence="4 5">
    <name type="scientific">Sphaerotilus hippei</name>
    <dbReference type="NCBI Taxonomy" id="744406"/>
    <lineage>
        <taxon>Bacteria</taxon>
        <taxon>Pseudomonadati</taxon>
        <taxon>Pseudomonadota</taxon>
        <taxon>Betaproteobacteria</taxon>
        <taxon>Burkholderiales</taxon>
        <taxon>Sphaerotilaceae</taxon>
        <taxon>Sphaerotilus</taxon>
    </lineage>
</organism>
<keyword evidence="1" id="KW-0812">Transmembrane</keyword>
<reference evidence="4 5" key="1">
    <citation type="submission" date="2018-05" db="EMBL/GenBank/DDBJ databases">
        <title>Genomic Encyclopedia of Type Strains, Phase IV (KMG-IV): sequencing the most valuable type-strain genomes for metagenomic binning, comparative biology and taxonomic classification.</title>
        <authorList>
            <person name="Goeker M."/>
        </authorList>
    </citation>
    <scope>NUCLEOTIDE SEQUENCE [LARGE SCALE GENOMIC DNA]</scope>
    <source>
        <strain evidence="4 5">DSM 566</strain>
    </source>
</reference>
<evidence type="ECO:0000256" key="2">
    <source>
        <dbReference type="SAM" id="SignalP"/>
    </source>
</evidence>
<evidence type="ECO:0000259" key="3">
    <source>
        <dbReference type="Pfam" id="PF13386"/>
    </source>
</evidence>
<proteinExistence type="predicted"/>
<dbReference type="RefSeq" id="WP_110399365.1">
    <property type="nucleotide sequence ID" value="NZ_QJJS01000002.1"/>
</dbReference>
<dbReference type="AlphaFoldDB" id="A0A318H9K1"/>
<keyword evidence="5" id="KW-1185">Reference proteome</keyword>
<feature type="domain" description="Urease accessory protein UreH-like transmembrane" evidence="3">
    <location>
        <begin position="9"/>
        <end position="194"/>
    </location>
</feature>
<protein>
    <recommendedName>
        <fullName evidence="3">Urease accessory protein UreH-like transmembrane domain-containing protein</fullName>
    </recommendedName>
</protein>
<comment type="caution">
    <text evidence="4">The sequence shown here is derived from an EMBL/GenBank/DDBJ whole genome shotgun (WGS) entry which is preliminary data.</text>
</comment>
<name>A0A318H9K1_9BURK</name>
<evidence type="ECO:0000313" key="5">
    <source>
        <dbReference type="Proteomes" id="UP000247811"/>
    </source>
</evidence>
<feature type="signal peptide" evidence="2">
    <location>
        <begin position="1"/>
        <end position="21"/>
    </location>
</feature>
<evidence type="ECO:0000313" key="4">
    <source>
        <dbReference type="EMBL" id="PXW98738.1"/>
    </source>
</evidence>
<feature type="transmembrane region" description="Helical" evidence="1">
    <location>
        <begin position="170"/>
        <end position="190"/>
    </location>
</feature>
<keyword evidence="2" id="KW-0732">Signal</keyword>
<evidence type="ECO:0000256" key="1">
    <source>
        <dbReference type="SAM" id="Phobius"/>
    </source>
</evidence>
<dbReference type="Pfam" id="PF13386">
    <property type="entry name" value="DsbD_2"/>
    <property type="match status" value="1"/>
</dbReference>
<dbReference type="OrthoDB" id="9155091at2"/>
<dbReference type="Proteomes" id="UP000247811">
    <property type="component" value="Unassembled WGS sequence"/>
</dbReference>
<sequence length="241" mass="24833">MTGALLLSALLMGLAGLPHCAGMCGSGCAAAGRACGARSTARGVAAVLAGRVIAYVLAGALAASVVGAVRWLSLGTDWLRPLWNLLQFFTLGLGLWLLLRGRLPASIEAWAERMLGRPPVRPAPGGWARIRMPAEARGVGLGMLWPLLPCGLLHAALLLAALASSPLEGALVMLVFALTSTAGLLLGPLIWTRWVPRALGRGPADDGGALGLRLSGVMLAITAGWTLLHGMGLTEQAAWCL</sequence>
<gene>
    <name evidence="4" type="ORF">C7444_102220</name>
</gene>
<dbReference type="PANTHER" id="PTHR42208:SF1">
    <property type="entry name" value="HEAVY METAL TRANSPORTER"/>
    <property type="match status" value="1"/>
</dbReference>
<feature type="transmembrane region" description="Helical" evidence="1">
    <location>
        <begin position="81"/>
        <end position="99"/>
    </location>
</feature>
<feature type="transmembrane region" description="Helical" evidence="1">
    <location>
        <begin position="43"/>
        <end position="69"/>
    </location>
</feature>
<accession>A0A318H9K1</accession>
<dbReference type="EMBL" id="QJJS01000002">
    <property type="protein sequence ID" value="PXW98738.1"/>
    <property type="molecule type" value="Genomic_DNA"/>
</dbReference>
<dbReference type="PANTHER" id="PTHR42208">
    <property type="entry name" value="HEAVY METAL TRANSPORTER-RELATED"/>
    <property type="match status" value="1"/>
</dbReference>
<feature type="chain" id="PRO_5016418172" description="Urease accessory protein UreH-like transmembrane domain-containing protein" evidence="2">
    <location>
        <begin position="22"/>
        <end position="241"/>
    </location>
</feature>
<feature type="transmembrane region" description="Helical" evidence="1">
    <location>
        <begin position="143"/>
        <end position="163"/>
    </location>
</feature>